<dbReference type="PATRIC" id="fig|44252.3.peg.3561"/>
<dbReference type="Pfam" id="PF07009">
    <property type="entry name" value="NusG_II"/>
    <property type="match status" value="1"/>
</dbReference>
<organism evidence="1 2">
    <name type="scientific">Paenibacillus macerans</name>
    <name type="common">Bacillus macerans</name>
    <dbReference type="NCBI Taxonomy" id="44252"/>
    <lineage>
        <taxon>Bacteria</taxon>
        <taxon>Bacillati</taxon>
        <taxon>Bacillota</taxon>
        <taxon>Bacilli</taxon>
        <taxon>Bacillales</taxon>
        <taxon>Paenibacillaceae</taxon>
        <taxon>Paenibacillus</taxon>
    </lineage>
</organism>
<comment type="caution">
    <text evidence="1">The sequence shown here is derived from an EMBL/GenBank/DDBJ whole genome shotgun (WGS) entry which is preliminary data.</text>
</comment>
<accession>A0A090ZD20</accession>
<dbReference type="CDD" id="cd09911">
    <property type="entry name" value="Lin0431_like"/>
    <property type="match status" value="1"/>
</dbReference>
<evidence type="ECO:0000313" key="1">
    <source>
        <dbReference type="EMBL" id="KFN08080.1"/>
    </source>
</evidence>
<dbReference type="STRING" id="44252.DJ90_3426"/>
<sequence>MLKLKRGDVLLMAFLVLVGSVWLLLRAAAENRQTFDPSALDAVITVDGKPYATVPLDGPEQTVDIRTEYGHNTLKVFNQGIQMVYADCPKKISMQMGFISRPGETIICVPNRVYVEIVSTGGGEPDDDGIDAYVR</sequence>
<gene>
    <name evidence="1" type="ORF">DJ90_3426</name>
</gene>
<dbReference type="RefSeq" id="WP_036625008.1">
    <property type="nucleotide sequence ID" value="NZ_BGML01000001.1"/>
</dbReference>
<dbReference type="OrthoDB" id="47603at2"/>
<reference evidence="1 2" key="1">
    <citation type="submission" date="2014-04" db="EMBL/GenBank/DDBJ databases">
        <authorList>
            <person name="Bishop-Lilly K.A."/>
            <person name="Broomall S.M."/>
            <person name="Chain P.S."/>
            <person name="Chertkov O."/>
            <person name="Coyne S.R."/>
            <person name="Daligault H.E."/>
            <person name="Davenport K.W."/>
            <person name="Erkkila T."/>
            <person name="Frey K.G."/>
            <person name="Gibbons H.S."/>
            <person name="Gu W."/>
            <person name="Jaissle J."/>
            <person name="Johnson S.L."/>
            <person name="Koroleva G.I."/>
            <person name="Ladner J.T."/>
            <person name="Lo C.-C."/>
            <person name="Minogue T.D."/>
            <person name="Munk C."/>
            <person name="Palacios G.F."/>
            <person name="Redden C.L."/>
            <person name="Rosenzweig C.N."/>
            <person name="Scholz M.B."/>
            <person name="Teshima H."/>
            <person name="Xu Y."/>
        </authorList>
    </citation>
    <scope>NUCLEOTIDE SEQUENCE [LARGE SCALE GENOMIC DNA]</scope>
    <source>
        <strain evidence="1 2">8244</strain>
    </source>
</reference>
<protein>
    <submittedName>
        <fullName evidence="1">Uncharacterized protein</fullName>
    </submittedName>
</protein>
<dbReference type="EMBL" id="JMQA01000030">
    <property type="protein sequence ID" value="KFN08080.1"/>
    <property type="molecule type" value="Genomic_DNA"/>
</dbReference>
<dbReference type="AlphaFoldDB" id="A0A090ZD20"/>
<dbReference type="HOGENOM" id="CLU_130936_2_1_9"/>
<proteinExistence type="predicted"/>
<keyword evidence="2" id="KW-1185">Reference proteome</keyword>
<dbReference type="InterPro" id="IPR038690">
    <property type="entry name" value="NusG_2_sf"/>
</dbReference>
<dbReference type="Proteomes" id="UP000029278">
    <property type="component" value="Unassembled WGS sequence"/>
</dbReference>
<name>A0A090ZD20_PAEMA</name>
<dbReference type="Gene3D" id="2.60.320.10">
    <property type="entry name" value="N-utilization substance G protein NusG, insert domain"/>
    <property type="match status" value="1"/>
</dbReference>
<dbReference type="GeneID" id="77008849"/>
<evidence type="ECO:0000313" key="2">
    <source>
        <dbReference type="Proteomes" id="UP000029278"/>
    </source>
</evidence>